<name>A0A8U7MGH6_CORMO</name>
<sequence>MATVFSTAVSQLLPSLLPLLSSILLLPKTLFTFQAGKNTQKTLNIGNSCLFFFPLPKVTEISYVICIQVTGLWIKAQTMADSNEMSINLVVLGKTQTGKSAAGNSLLGSSDFESRLSPSSVTTCCSLGRSGRILGLIRRNGCESALRVRVLDTPSYPHTALSKEQVRDTVRAALAHHFGEEGLHLALLVLRSDLPLCPDESSDTVQLIQELLGPKWKDFTAVLLTHADKAEEAGYSEETYLCSASSTLLSLLSSVQHKYIFLDNHNSIIKEERNIVLTKLLNFIRKNNYQVLLKHSKE</sequence>
<evidence type="ECO:0000256" key="1">
    <source>
        <dbReference type="ARBA" id="ARBA00008535"/>
    </source>
</evidence>
<dbReference type="OMA" id="GKAMTDP"/>
<protein>
    <recommendedName>
        <fullName evidence="4">GTPase IMAP family member GIMD1</fullName>
    </recommendedName>
    <alternativeName>
        <fullName evidence="5">GIMAP family P-loop NTPase domain-containing protein 1</fullName>
    </alternativeName>
</protein>
<dbReference type="Proteomes" id="UP000694553">
    <property type="component" value="Unassembled WGS sequence"/>
</dbReference>
<dbReference type="InterPro" id="IPR045058">
    <property type="entry name" value="GIMA/IAN/Toc"/>
</dbReference>
<evidence type="ECO:0000256" key="5">
    <source>
        <dbReference type="ARBA" id="ARBA00076741"/>
    </source>
</evidence>
<dbReference type="FunFam" id="3.40.50.300:FF:001392">
    <property type="entry name" value="GTPase IMAP family member GIMD1"/>
    <property type="match status" value="1"/>
</dbReference>
<reference evidence="8" key="1">
    <citation type="submission" date="2019-10" db="EMBL/GenBank/DDBJ databases">
        <title>Corvus moneduloides (New Caledonian crow) genome, bCorMon1, primary haplotype.</title>
        <authorList>
            <person name="Rutz C."/>
            <person name="Fungtammasan C."/>
            <person name="Mountcastle J."/>
            <person name="Formenti G."/>
            <person name="Chow W."/>
            <person name="Howe K."/>
            <person name="Steele M.P."/>
            <person name="Fernandes J."/>
            <person name="Gilbert M.T.P."/>
            <person name="Fedrigo O."/>
            <person name="Jarvis E.D."/>
            <person name="Gemmell N."/>
        </authorList>
    </citation>
    <scope>NUCLEOTIDE SEQUENCE [LARGE SCALE GENOMIC DNA]</scope>
</reference>
<keyword evidence="3" id="KW-0342">GTP-binding</keyword>
<dbReference type="PANTHER" id="PTHR10903">
    <property type="entry name" value="GTPASE, IMAP FAMILY MEMBER-RELATED"/>
    <property type="match status" value="1"/>
</dbReference>
<dbReference type="GO" id="GO:0005525">
    <property type="term" value="F:GTP binding"/>
    <property type="evidence" value="ECO:0007669"/>
    <property type="project" value="UniProtKB-KW"/>
</dbReference>
<dbReference type="InterPro" id="IPR006703">
    <property type="entry name" value="G_AIG1"/>
</dbReference>
<organism evidence="7 8">
    <name type="scientific">Corvus moneduloides</name>
    <name type="common">New Caledonian crow</name>
    <dbReference type="NCBI Taxonomy" id="1196302"/>
    <lineage>
        <taxon>Eukaryota</taxon>
        <taxon>Metazoa</taxon>
        <taxon>Chordata</taxon>
        <taxon>Craniata</taxon>
        <taxon>Vertebrata</taxon>
        <taxon>Euteleostomi</taxon>
        <taxon>Archelosauria</taxon>
        <taxon>Archosauria</taxon>
        <taxon>Dinosauria</taxon>
        <taxon>Saurischia</taxon>
        <taxon>Theropoda</taxon>
        <taxon>Coelurosauria</taxon>
        <taxon>Aves</taxon>
        <taxon>Neognathae</taxon>
        <taxon>Neoaves</taxon>
        <taxon>Telluraves</taxon>
        <taxon>Australaves</taxon>
        <taxon>Passeriformes</taxon>
        <taxon>Corvoidea</taxon>
        <taxon>Corvidae</taxon>
        <taxon>Corvus</taxon>
    </lineage>
</organism>
<evidence type="ECO:0000256" key="2">
    <source>
        <dbReference type="ARBA" id="ARBA00022741"/>
    </source>
</evidence>
<dbReference type="PROSITE" id="PS51720">
    <property type="entry name" value="G_AIG1"/>
    <property type="match status" value="1"/>
</dbReference>
<evidence type="ECO:0000256" key="3">
    <source>
        <dbReference type="ARBA" id="ARBA00023134"/>
    </source>
</evidence>
<feature type="domain" description="AIG1-type G" evidence="6">
    <location>
        <begin position="84"/>
        <end position="298"/>
    </location>
</feature>
<reference evidence="7" key="3">
    <citation type="submission" date="2025-09" db="UniProtKB">
        <authorList>
            <consortium name="Ensembl"/>
        </authorList>
    </citation>
    <scope>IDENTIFICATION</scope>
</reference>
<evidence type="ECO:0000256" key="4">
    <source>
        <dbReference type="ARBA" id="ARBA00067123"/>
    </source>
</evidence>
<evidence type="ECO:0000313" key="8">
    <source>
        <dbReference type="Proteomes" id="UP000694553"/>
    </source>
</evidence>
<comment type="similarity">
    <text evidence="1">Belongs to the TRAFAC class TrmE-Era-EngA-EngB-Septin-like GTPase superfamily. AIG1/Toc34/Toc159-like paraseptin GTPase family. IAN subfamily.</text>
</comment>
<dbReference type="SUPFAM" id="SSF52540">
    <property type="entry name" value="P-loop containing nucleoside triphosphate hydrolases"/>
    <property type="match status" value="1"/>
</dbReference>
<proteinExistence type="inferred from homology"/>
<reference evidence="7" key="2">
    <citation type="submission" date="2025-08" db="UniProtKB">
        <authorList>
            <consortium name="Ensembl"/>
        </authorList>
    </citation>
    <scope>IDENTIFICATION</scope>
</reference>
<dbReference type="AlphaFoldDB" id="A0A8U7MGH6"/>
<keyword evidence="8" id="KW-1185">Reference proteome</keyword>
<evidence type="ECO:0000259" key="6">
    <source>
        <dbReference type="PROSITE" id="PS51720"/>
    </source>
</evidence>
<dbReference type="InterPro" id="IPR027417">
    <property type="entry name" value="P-loop_NTPase"/>
</dbReference>
<evidence type="ECO:0000313" key="7">
    <source>
        <dbReference type="Ensembl" id="ENSCMUP00000020010.2"/>
    </source>
</evidence>
<gene>
    <name evidence="7" type="primary">GIMD1</name>
</gene>
<dbReference type="Ensembl" id="ENSCMUT00000021487.2">
    <property type="protein sequence ID" value="ENSCMUP00000020010.2"/>
    <property type="gene ID" value="ENSCMUG00000012337.2"/>
</dbReference>
<keyword evidence="2" id="KW-0547">Nucleotide-binding</keyword>
<dbReference type="Gene3D" id="3.40.50.300">
    <property type="entry name" value="P-loop containing nucleotide triphosphate hydrolases"/>
    <property type="match status" value="1"/>
</dbReference>
<dbReference type="PANTHER" id="PTHR10903:SF103">
    <property type="entry name" value="GTPASE IMAP FAMILY MEMBER GIMD1"/>
    <property type="match status" value="1"/>
</dbReference>
<dbReference type="Pfam" id="PF04548">
    <property type="entry name" value="AIG1"/>
    <property type="match status" value="1"/>
</dbReference>
<accession>A0A8U7MGH6</accession>